<gene>
    <name evidence="4" type="primary">ANKMY2_1</name>
    <name evidence="4" type="ORF">g.88010</name>
</gene>
<evidence type="ECO:0000256" key="1">
    <source>
        <dbReference type="ARBA" id="ARBA00022737"/>
    </source>
</evidence>
<keyword evidence="2 3" id="KW-0040">ANK repeat</keyword>
<feature type="repeat" description="ANK" evidence="3">
    <location>
        <begin position="80"/>
        <end position="112"/>
    </location>
</feature>
<dbReference type="InterPro" id="IPR002110">
    <property type="entry name" value="Ankyrin_rpt"/>
</dbReference>
<dbReference type="PANTHER" id="PTHR24126:SF14">
    <property type="entry name" value="ANK_REP_REGION DOMAIN-CONTAINING PROTEIN"/>
    <property type="match status" value="1"/>
</dbReference>
<accession>A0A146M482</accession>
<dbReference type="GO" id="GO:0006357">
    <property type="term" value="P:regulation of transcription by RNA polymerase II"/>
    <property type="evidence" value="ECO:0007669"/>
    <property type="project" value="TreeGrafter"/>
</dbReference>
<keyword evidence="1" id="KW-0677">Repeat</keyword>
<dbReference type="SUPFAM" id="SSF48403">
    <property type="entry name" value="Ankyrin repeat"/>
    <property type="match status" value="1"/>
</dbReference>
<dbReference type="Gene3D" id="1.25.40.20">
    <property type="entry name" value="Ankyrin repeat-containing domain"/>
    <property type="match status" value="2"/>
</dbReference>
<reference evidence="4" key="1">
    <citation type="journal article" date="2016" name="Gigascience">
        <title>De novo construction of an expanded transcriptome assembly for the western tarnished plant bug, Lygus hesperus.</title>
        <authorList>
            <person name="Tassone E.E."/>
            <person name="Geib S.M."/>
            <person name="Hall B."/>
            <person name="Fabrick J.A."/>
            <person name="Brent C.S."/>
            <person name="Hull J.J."/>
        </authorList>
    </citation>
    <scope>NUCLEOTIDE SEQUENCE</scope>
</reference>
<dbReference type="GO" id="GO:0061629">
    <property type="term" value="F:RNA polymerase II-specific DNA-binding transcription factor binding"/>
    <property type="evidence" value="ECO:0007669"/>
    <property type="project" value="TreeGrafter"/>
</dbReference>
<evidence type="ECO:0000256" key="3">
    <source>
        <dbReference type="PROSITE-ProRule" id="PRU00023"/>
    </source>
</evidence>
<dbReference type="PROSITE" id="PS50088">
    <property type="entry name" value="ANK_REPEAT"/>
    <property type="match status" value="2"/>
</dbReference>
<protein>
    <submittedName>
        <fullName evidence="4">Ankyrin repeat and MYND domain-containing protein 2</fullName>
    </submittedName>
</protein>
<dbReference type="AlphaFoldDB" id="A0A146M482"/>
<evidence type="ECO:0000313" key="4">
    <source>
        <dbReference type="EMBL" id="JAQ14588.1"/>
    </source>
</evidence>
<proteinExistence type="predicted"/>
<dbReference type="SMART" id="SM00248">
    <property type="entry name" value="ANK"/>
    <property type="match status" value="3"/>
</dbReference>
<dbReference type="InterPro" id="IPR036770">
    <property type="entry name" value="Ankyrin_rpt-contain_sf"/>
</dbReference>
<name>A0A146M482_LYGHE</name>
<evidence type="ECO:0000256" key="2">
    <source>
        <dbReference type="ARBA" id="ARBA00023043"/>
    </source>
</evidence>
<dbReference type="Pfam" id="PF12796">
    <property type="entry name" value="Ank_2"/>
    <property type="match status" value="1"/>
</dbReference>
<dbReference type="EMBL" id="GDHC01004041">
    <property type="protein sequence ID" value="JAQ14588.1"/>
    <property type="molecule type" value="Transcribed_RNA"/>
</dbReference>
<feature type="repeat" description="ANK" evidence="3">
    <location>
        <begin position="113"/>
        <end position="142"/>
    </location>
</feature>
<dbReference type="PANTHER" id="PTHR24126">
    <property type="entry name" value="ANKYRIN REPEAT, PH AND SEC7 DOMAIN CONTAINING PROTEIN SECG-RELATED"/>
    <property type="match status" value="1"/>
</dbReference>
<organism evidence="4">
    <name type="scientific">Lygus hesperus</name>
    <name type="common">Western plant bug</name>
    <dbReference type="NCBI Taxonomy" id="30085"/>
    <lineage>
        <taxon>Eukaryota</taxon>
        <taxon>Metazoa</taxon>
        <taxon>Ecdysozoa</taxon>
        <taxon>Arthropoda</taxon>
        <taxon>Hexapoda</taxon>
        <taxon>Insecta</taxon>
        <taxon>Pterygota</taxon>
        <taxon>Neoptera</taxon>
        <taxon>Paraneoptera</taxon>
        <taxon>Hemiptera</taxon>
        <taxon>Heteroptera</taxon>
        <taxon>Panheteroptera</taxon>
        <taxon>Cimicomorpha</taxon>
        <taxon>Miridae</taxon>
        <taxon>Mirini</taxon>
        <taxon>Lygus</taxon>
    </lineage>
</organism>
<feature type="non-terminal residue" evidence="4">
    <location>
        <position position="1"/>
    </location>
</feature>
<dbReference type="GO" id="GO:0005634">
    <property type="term" value="C:nucleus"/>
    <property type="evidence" value="ECO:0007669"/>
    <property type="project" value="TreeGrafter"/>
</dbReference>
<sequence length="214" mass="23486">AGAFIDAEVKTYETVSLGNSNKKIEIIGTPIMMVESSKNKRAINMLRNTLELFKAVRKNNLKQAKECIAQGGLVNCCSAKFETPLIYASWKGYLDMVKLLLDHDASLTIQAAKKSSPLHYAAKFNNKSIVIELLRAGAKYDAVCCNKTALQLAEEGNHVEIASLLKFVARWFVSGGTANICPTNQCAEPNFKKLLEEANDKVLERDLSALFGGI</sequence>
<dbReference type="PROSITE" id="PS50297">
    <property type="entry name" value="ANK_REP_REGION"/>
    <property type="match status" value="1"/>
</dbReference>